<evidence type="ECO:0000256" key="1">
    <source>
        <dbReference type="SAM" id="SignalP"/>
    </source>
</evidence>
<feature type="chain" id="PRO_5015161804" evidence="1">
    <location>
        <begin position="18"/>
        <end position="61"/>
    </location>
</feature>
<reference evidence="2" key="1">
    <citation type="submission" date="2018-02" db="EMBL/GenBank/DDBJ databases">
        <title>Rhizophora mucronata_Transcriptome.</title>
        <authorList>
            <person name="Meera S.P."/>
            <person name="Sreeshan A."/>
            <person name="Augustine A."/>
        </authorList>
    </citation>
    <scope>NUCLEOTIDE SEQUENCE</scope>
    <source>
        <tissue evidence="2">Leaf</tissue>
    </source>
</reference>
<organism evidence="2">
    <name type="scientific">Rhizophora mucronata</name>
    <name type="common">Asiatic mangrove</name>
    <dbReference type="NCBI Taxonomy" id="61149"/>
    <lineage>
        <taxon>Eukaryota</taxon>
        <taxon>Viridiplantae</taxon>
        <taxon>Streptophyta</taxon>
        <taxon>Embryophyta</taxon>
        <taxon>Tracheophyta</taxon>
        <taxon>Spermatophyta</taxon>
        <taxon>Magnoliopsida</taxon>
        <taxon>eudicotyledons</taxon>
        <taxon>Gunneridae</taxon>
        <taxon>Pentapetalae</taxon>
        <taxon>rosids</taxon>
        <taxon>fabids</taxon>
        <taxon>Malpighiales</taxon>
        <taxon>Rhizophoraceae</taxon>
        <taxon>Rhizophora</taxon>
    </lineage>
</organism>
<keyword evidence="1" id="KW-0732">Signal</keyword>
<proteinExistence type="predicted"/>
<evidence type="ECO:0000313" key="2">
    <source>
        <dbReference type="EMBL" id="MBX36963.1"/>
    </source>
</evidence>
<protein>
    <submittedName>
        <fullName evidence="2">Uncharacterized protein</fullName>
    </submittedName>
</protein>
<name>A0A2P2N3A4_RHIMU</name>
<accession>A0A2P2N3A4</accession>
<dbReference type="EMBL" id="GGEC01056479">
    <property type="protein sequence ID" value="MBX36963.1"/>
    <property type="molecule type" value="Transcribed_RNA"/>
</dbReference>
<dbReference type="AlphaFoldDB" id="A0A2P2N3A4"/>
<feature type="signal peptide" evidence="1">
    <location>
        <begin position="1"/>
        <end position="17"/>
    </location>
</feature>
<sequence>MIFCKVMTVGVVRVLHLTDILYVAINAECSIDDKGSHYIMTFLKIRKLVISAHNQISASYN</sequence>